<dbReference type="NCBIfam" id="TIGR00251">
    <property type="entry name" value="DUF167 family protein"/>
    <property type="match status" value="1"/>
</dbReference>
<dbReference type="Proteomes" id="UP000199197">
    <property type="component" value="Unassembled WGS sequence"/>
</dbReference>
<protein>
    <recommendedName>
        <fullName evidence="2">UPF0235 protein JGI23_01441</fullName>
    </recommendedName>
</protein>
<dbReference type="RefSeq" id="WP_092350357.1">
    <property type="nucleotide sequence ID" value="NZ_CZVW01000015.1"/>
</dbReference>
<dbReference type="InterPro" id="IPR003746">
    <property type="entry name" value="DUF167"/>
</dbReference>
<proteinExistence type="inferred from homology"/>
<evidence type="ECO:0000313" key="4">
    <source>
        <dbReference type="Proteomes" id="UP000199197"/>
    </source>
</evidence>
<comment type="similarity">
    <text evidence="1 2">Belongs to the UPF0235 family.</text>
</comment>
<dbReference type="HAMAP" id="MF_00634">
    <property type="entry name" value="UPF0235"/>
    <property type="match status" value="1"/>
</dbReference>
<dbReference type="GO" id="GO:0005737">
    <property type="term" value="C:cytoplasm"/>
    <property type="evidence" value="ECO:0007669"/>
    <property type="project" value="TreeGrafter"/>
</dbReference>
<name>A0A0P1NWU2_9BACT</name>
<sequence length="72" mass="8122">MRIFVKVKPNAKISKIEKIDELHFSAFVKAPPIEGRANDELISLIADYFKVPKSKVKIISGLNARNKVVEID</sequence>
<dbReference type="SMART" id="SM01152">
    <property type="entry name" value="DUF167"/>
    <property type="match status" value="1"/>
</dbReference>
<reference evidence="4" key="1">
    <citation type="submission" date="2015-11" db="EMBL/GenBank/DDBJ databases">
        <authorList>
            <person name="Varghese N."/>
        </authorList>
    </citation>
    <scope>NUCLEOTIDE SEQUENCE [LARGE SCALE GENOMIC DNA]</scope>
    <source>
        <strain evidence="4">JGI-23</strain>
    </source>
</reference>
<evidence type="ECO:0000256" key="2">
    <source>
        <dbReference type="HAMAP-Rule" id="MF_00634"/>
    </source>
</evidence>
<dbReference type="SUPFAM" id="SSF69786">
    <property type="entry name" value="YggU-like"/>
    <property type="match status" value="1"/>
</dbReference>
<evidence type="ECO:0000256" key="1">
    <source>
        <dbReference type="ARBA" id="ARBA00010364"/>
    </source>
</evidence>
<organism evidence="3 4">
    <name type="scientific">Candidatus Chryseopegocella kryptomonas</name>
    <dbReference type="NCBI Taxonomy" id="1633643"/>
    <lineage>
        <taxon>Bacteria</taxon>
        <taxon>Pseudomonadati</taxon>
        <taxon>Candidatus Kryptoniota</taxon>
        <taxon>Candidatus Chryseopegocella</taxon>
    </lineage>
</organism>
<gene>
    <name evidence="3" type="ORF">JGI23_01441</name>
</gene>
<keyword evidence="4" id="KW-1185">Reference proteome</keyword>
<dbReference type="Gene3D" id="3.30.1200.10">
    <property type="entry name" value="YggU-like"/>
    <property type="match status" value="1"/>
</dbReference>
<accession>A0A0P1NWU2</accession>
<dbReference type="InterPro" id="IPR036591">
    <property type="entry name" value="YggU-like_sf"/>
</dbReference>
<dbReference type="EMBL" id="CZVW01000015">
    <property type="protein sequence ID" value="CUT03271.1"/>
    <property type="molecule type" value="Genomic_DNA"/>
</dbReference>
<dbReference type="OrthoDB" id="9801878at2"/>
<dbReference type="PANTHER" id="PTHR13420:SF7">
    <property type="entry name" value="UPF0235 PROTEIN C15ORF40"/>
    <property type="match status" value="1"/>
</dbReference>
<dbReference type="PANTHER" id="PTHR13420">
    <property type="entry name" value="UPF0235 PROTEIN C15ORF40"/>
    <property type="match status" value="1"/>
</dbReference>
<dbReference type="AlphaFoldDB" id="A0A0P1NWU2"/>
<dbReference type="Pfam" id="PF02594">
    <property type="entry name" value="DUF167"/>
    <property type="match status" value="1"/>
</dbReference>
<evidence type="ECO:0000313" key="3">
    <source>
        <dbReference type="EMBL" id="CUT03271.1"/>
    </source>
</evidence>